<sequence>MVRHEMSVKYPLKTALINEVNKRPGVKHKIYHKRHNLFLMHSHCAIHCRKISHFFTIFHIKYMGQWFG</sequence>
<proteinExistence type="predicted"/>
<organism evidence="1 2">
    <name type="scientific">Brachionus plicatilis</name>
    <name type="common">Marine rotifer</name>
    <name type="synonym">Brachionus muelleri</name>
    <dbReference type="NCBI Taxonomy" id="10195"/>
    <lineage>
        <taxon>Eukaryota</taxon>
        <taxon>Metazoa</taxon>
        <taxon>Spiralia</taxon>
        <taxon>Gnathifera</taxon>
        <taxon>Rotifera</taxon>
        <taxon>Eurotatoria</taxon>
        <taxon>Monogononta</taxon>
        <taxon>Pseudotrocha</taxon>
        <taxon>Ploima</taxon>
        <taxon>Brachionidae</taxon>
        <taxon>Brachionus</taxon>
    </lineage>
</organism>
<accession>A0A3M7SH85</accession>
<keyword evidence="2" id="KW-1185">Reference proteome</keyword>
<name>A0A3M7SH85_BRAPC</name>
<comment type="caution">
    <text evidence="1">The sequence shown here is derived from an EMBL/GenBank/DDBJ whole genome shotgun (WGS) entry which is preliminary data.</text>
</comment>
<evidence type="ECO:0000313" key="2">
    <source>
        <dbReference type="Proteomes" id="UP000276133"/>
    </source>
</evidence>
<gene>
    <name evidence="1" type="ORF">BpHYR1_053230</name>
</gene>
<dbReference type="Proteomes" id="UP000276133">
    <property type="component" value="Unassembled WGS sequence"/>
</dbReference>
<reference evidence="1 2" key="1">
    <citation type="journal article" date="2018" name="Sci. Rep.">
        <title>Genomic signatures of local adaptation to the degree of environmental predictability in rotifers.</title>
        <authorList>
            <person name="Franch-Gras L."/>
            <person name="Hahn C."/>
            <person name="Garcia-Roger E.M."/>
            <person name="Carmona M.J."/>
            <person name="Serra M."/>
            <person name="Gomez A."/>
        </authorList>
    </citation>
    <scope>NUCLEOTIDE SEQUENCE [LARGE SCALE GENOMIC DNA]</scope>
    <source>
        <strain evidence="1">HYR1</strain>
    </source>
</reference>
<dbReference type="EMBL" id="REGN01001371">
    <property type="protein sequence ID" value="RNA35121.1"/>
    <property type="molecule type" value="Genomic_DNA"/>
</dbReference>
<protein>
    <submittedName>
        <fullName evidence="1">Uncharacterized protein</fullName>
    </submittedName>
</protein>
<dbReference type="AlphaFoldDB" id="A0A3M7SH85"/>
<evidence type="ECO:0000313" key="1">
    <source>
        <dbReference type="EMBL" id="RNA35121.1"/>
    </source>
</evidence>